<accession>A0A0L6ZCW2</accession>
<dbReference type="InterPro" id="IPR018392">
    <property type="entry name" value="LysM"/>
</dbReference>
<comment type="caution">
    <text evidence="3">The sequence shown here is derived from an EMBL/GenBank/DDBJ whole genome shotgun (WGS) entry which is preliminary data.</text>
</comment>
<dbReference type="STRING" id="36844.SAMN04488501_103218"/>
<organism evidence="3 4">
    <name type="scientific">Clostridium homopropionicum DSM 5847</name>
    <dbReference type="NCBI Taxonomy" id="1121318"/>
    <lineage>
        <taxon>Bacteria</taxon>
        <taxon>Bacillati</taxon>
        <taxon>Bacillota</taxon>
        <taxon>Clostridia</taxon>
        <taxon>Eubacteriales</taxon>
        <taxon>Clostridiaceae</taxon>
        <taxon>Clostridium</taxon>
    </lineage>
</organism>
<feature type="domain" description="LysM" evidence="2">
    <location>
        <begin position="26"/>
        <end position="69"/>
    </location>
</feature>
<dbReference type="EMBL" id="LHUR01000012">
    <property type="protein sequence ID" value="KOA20643.1"/>
    <property type="molecule type" value="Genomic_DNA"/>
</dbReference>
<feature type="chain" id="PRO_5005570191" evidence="1">
    <location>
        <begin position="26"/>
        <end position="259"/>
    </location>
</feature>
<dbReference type="GO" id="GO:0016787">
    <property type="term" value="F:hydrolase activity"/>
    <property type="evidence" value="ECO:0007669"/>
    <property type="project" value="InterPro"/>
</dbReference>
<dbReference type="Gene3D" id="3.10.350.10">
    <property type="entry name" value="LysM domain"/>
    <property type="match status" value="2"/>
</dbReference>
<keyword evidence="4" id="KW-1185">Reference proteome</keyword>
<dbReference type="InterPro" id="IPR036779">
    <property type="entry name" value="LysM_dom_sf"/>
</dbReference>
<reference evidence="4" key="1">
    <citation type="submission" date="2015-08" db="EMBL/GenBank/DDBJ databases">
        <title>Genome sequence of the strict anaerobe Clostridium homopropionicum LuHBu1 (DSM 5847T).</title>
        <authorList>
            <person name="Poehlein A."/>
            <person name="Beck M."/>
            <person name="Schiel-Bengelsdorf B."/>
            <person name="Bengelsdorf F.R."/>
            <person name="Daniel R."/>
            <person name="Duerre P."/>
        </authorList>
    </citation>
    <scope>NUCLEOTIDE SEQUENCE [LARGE SCALE GENOMIC DNA]</scope>
    <source>
        <strain evidence="4">DSM 5847</strain>
    </source>
</reference>
<evidence type="ECO:0000256" key="1">
    <source>
        <dbReference type="SAM" id="SignalP"/>
    </source>
</evidence>
<proteinExistence type="predicted"/>
<keyword evidence="1" id="KW-0732">Signal</keyword>
<dbReference type="Pfam" id="PF07486">
    <property type="entry name" value="Hydrolase_2"/>
    <property type="match status" value="1"/>
</dbReference>
<evidence type="ECO:0000313" key="4">
    <source>
        <dbReference type="Proteomes" id="UP000037043"/>
    </source>
</evidence>
<protein>
    <submittedName>
        <fullName evidence="3">Spore cortex-lytic enzyme</fullName>
    </submittedName>
</protein>
<dbReference type="InterPro" id="IPR042047">
    <property type="entry name" value="SleB_dom1"/>
</dbReference>
<evidence type="ECO:0000313" key="3">
    <source>
        <dbReference type="EMBL" id="KOA20643.1"/>
    </source>
</evidence>
<feature type="signal peptide" evidence="1">
    <location>
        <begin position="1"/>
        <end position="25"/>
    </location>
</feature>
<gene>
    <name evidence="3" type="primary">sleB_1</name>
    <name evidence="3" type="ORF">CLHOM_07850</name>
</gene>
<dbReference type="Gene3D" id="6.20.240.60">
    <property type="match status" value="1"/>
</dbReference>
<dbReference type="SMART" id="SM00257">
    <property type="entry name" value="LysM"/>
    <property type="match status" value="2"/>
</dbReference>
<dbReference type="SUPFAM" id="SSF54106">
    <property type="entry name" value="LysM domain"/>
    <property type="match status" value="2"/>
</dbReference>
<dbReference type="RefSeq" id="WP_052220375.1">
    <property type="nucleotide sequence ID" value="NZ_LHUR01000012.1"/>
</dbReference>
<dbReference type="PANTHER" id="PTHR33734:SF22">
    <property type="entry name" value="MEMBRANE-BOUND LYTIC MUREIN TRANSGLYCOSYLASE D"/>
    <property type="match status" value="1"/>
</dbReference>
<dbReference type="GO" id="GO:0008932">
    <property type="term" value="F:lytic endotransglycosylase activity"/>
    <property type="evidence" value="ECO:0007669"/>
    <property type="project" value="TreeGrafter"/>
</dbReference>
<dbReference type="PATRIC" id="fig|1121318.3.peg.789"/>
<sequence length="259" mass="28274">MKIKNLKTLIATLSLSLFIATPASAATYRVVSNDSLYKIGVLFNTSVSSIKANNNLSSDIIQPGQVLQVPGITYTVKSGDTLFTIAKKYGISLYSLRKANNKWDDLIYPNNILTVPVKTSNTTSTSVGQTSPSKSVIPYSSSDLDLLARLIRAEAEGQPYNAKVAVAAVVVNRVQSSEFPNTISAVIYQRINGYYQFTPVKNGMINNTATAEDRQAALSALYGSDPTNGALFYFDDSATNQWLWSKPLAARIDRMVFVY</sequence>
<dbReference type="AlphaFoldDB" id="A0A0L6ZCW2"/>
<evidence type="ECO:0000259" key="2">
    <source>
        <dbReference type="PROSITE" id="PS51782"/>
    </source>
</evidence>
<dbReference type="CDD" id="cd00118">
    <property type="entry name" value="LysM"/>
    <property type="match status" value="2"/>
</dbReference>
<dbReference type="Gene3D" id="1.10.10.2520">
    <property type="entry name" value="Cell wall hydrolase SleB, domain 1"/>
    <property type="match status" value="1"/>
</dbReference>
<dbReference type="PANTHER" id="PTHR33734">
    <property type="entry name" value="LYSM DOMAIN-CONTAINING GPI-ANCHORED PROTEIN 2"/>
    <property type="match status" value="1"/>
</dbReference>
<name>A0A0L6ZCW2_9CLOT</name>
<feature type="domain" description="LysM" evidence="2">
    <location>
        <begin position="72"/>
        <end position="115"/>
    </location>
</feature>
<dbReference type="Pfam" id="PF01476">
    <property type="entry name" value="LysM"/>
    <property type="match status" value="2"/>
</dbReference>
<dbReference type="InterPro" id="IPR011105">
    <property type="entry name" value="Cell_wall_hydrolase_SleB"/>
</dbReference>
<dbReference type="Proteomes" id="UP000037043">
    <property type="component" value="Unassembled WGS sequence"/>
</dbReference>
<dbReference type="PROSITE" id="PS51782">
    <property type="entry name" value="LYSM"/>
    <property type="match status" value="2"/>
</dbReference>